<dbReference type="OrthoDB" id="5361929at2759"/>
<evidence type="ECO:0000313" key="3">
    <source>
        <dbReference type="Proteomes" id="UP000018144"/>
    </source>
</evidence>
<evidence type="ECO:0000313" key="2">
    <source>
        <dbReference type="EMBL" id="CCX10600.1"/>
    </source>
</evidence>
<name>U4L4E3_PYROM</name>
<proteinExistence type="predicted"/>
<keyword evidence="1" id="KW-0732">Signal</keyword>
<dbReference type="EMBL" id="HF935553">
    <property type="protein sequence ID" value="CCX10600.1"/>
    <property type="molecule type" value="Genomic_DNA"/>
</dbReference>
<keyword evidence="3" id="KW-1185">Reference proteome</keyword>
<dbReference type="Proteomes" id="UP000018144">
    <property type="component" value="Unassembled WGS sequence"/>
</dbReference>
<gene>
    <name evidence="2" type="ORF">PCON_10194</name>
</gene>
<feature type="chain" id="PRO_5004651026" evidence="1">
    <location>
        <begin position="20"/>
        <end position="100"/>
    </location>
</feature>
<dbReference type="AlphaFoldDB" id="U4L4E3"/>
<sequence length="100" mass="10886">MHTSTVLLTLAALVATASAGWKMDVSYDDNTKLSFDGHVNSGCTKFKKTGAGINNVYFKKSTFADTFELFNDDKCKDLGFQGHDGSNPVPDAVYGSYKVY</sequence>
<accession>U4L4E3</accession>
<evidence type="ECO:0000256" key="1">
    <source>
        <dbReference type="SAM" id="SignalP"/>
    </source>
</evidence>
<reference evidence="2 3" key="1">
    <citation type="journal article" date="2013" name="PLoS Genet.">
        <title>The genome and development-dependent transcriptomes of Pyronema confluens: a window into fungal evolution.</title>
        <authorList>
            <person name="Traeger S."/>
            <person name="Altegoer F."/>
            <person name="Freitag M."/>
            <person name="Gabaldon T."/>
            <person name="Kempken F."/>
            <person name="Kumar A."/>
            <person name="Marcet-Houben M."/>
            <person name="Poggeler S."/>
            <person name="Stajich J.E."/>
            <person name="Nowrousian M."/>
        </authorList>
    </citation>
    <scope>NUCLEOTIDE SEQUENCE [LARGE SCALE GENOMIC DNA]</scope>
    <source>
        <strain evidence="3">CBS 100304</strain>
        <tissue evidence="2">Vegetative mycelium</tissue>
    </source>
</reference>
<protein>
    <submittedName>
        <fullName evidence="2">Uncharacterized protein</fullName>
    </submittedName>
</protein>
<dbReference type="eggNOG" id="ENOG502SUZD">
    <property type="taxonomic scope" value="Eukaryota"/>
</dbReference>
<feature type="signal peptide" evidence="1">
    <location>
        <begin position="1"/>
        <end position="19"/>
    </location>
</feature>
<organism evidence="2 3">
    <name type="scientific">Pyronema omphalodes (strain CBS 100304)</name>
    <name type="common">Pyronema confluens</name>
    <dbReference type="NCBI Taxonomy" id="1076935"/>
    <lineage>
        <taxon>Eukaryota</taxon>
        <taxon>Fungi</taxon>
        <taxon>Dikarya</taxon>
        <taxon>Ascomycota</taxon>
        <taxon>Pezizomycotina</taxon>
        <taxon>Pezizomycetes</taxon>
        <taxon>Pezizales</taxon>
        <taxon>Pyronemataceae</taxon>
        <taxon>Pyronema</taxon>
    </lineage>
</organism>